<keyword evidence="3" id="KW-1185">Reference proteome</keyword>
<dbReference type="OrthoDB" id="9801841at2"/>
<dbReference type="PROSITE" id="PS51746">
    <property type="entry name" value="PPM_2"/>
    <property type="match status" value="1"/>
</dbReference>
<proteinExistence type="predicted"/>
<dbReference type="RefSeq" id="WP_153234091.1">
    <property type="nucleotide sequence ID" value="NZ_WINI01000003.1"/>
</dbReference>
<evidence type="ECO:0000259" key="1">
    <source>
        <dbReference type="PROSITE" id="PS51746"/>
    </source>
</evidence>
<dbReference type="Gene3D" id="3.60.40.10">
    <property type="entry name" value="PPM-type phosphatase domain"/>
    <property type="match status" value="1"/>
</dbReference>
<evidence type="ECO:0000313" key="2">
    <source>
        <dbReference type="EMBL" id="MQR00502.1"/>
    </source>
</evidence>
<dbReference type="SUPFAM" id="SSF81606">
    <property type="entry name" value="PP2C-like"/>
    <property type="match status" value="1"/>
</dbReference>
<dbReference type="EMBL" id="WINI01000003">
    <property type="protein sequence ID" value="MQR00502.1"/>
    <property type="molecule type" value="Genomic_DNA"/>
</dbReference>
<dbReference type="PANTHER" id="PTHR47992">
    <property type="entry name" value="PROTEIN PHOSPHATASE"/>
    <property type="match status" value="1"/>
</dbReference>
<organism evidence="2 3">
    <name type="scientific">Glaciimonas soli</name>
    <dbReference type="NCBI Taxonomy" id="2590999"/>
    <lineage>
        <taxon>Bacteria</taxon>
        <taxon>Pseudomonadati</taxon>
        <taxon>Pseudomonadota</taxon>
        <taxon>Betaproteobacteria</taxon>
        <taxon>Burkholderiales</taxon>
        <taxon>Oxalobacteraceae</taxon>
        <taxon>Glaciimonas</taxon>
    </lineage>
</organism>
<feature type="domain" description="PPM-type phosphatase" evidence="1">
    <location>
        <begin position="19"/>
        <end position="265"/>
    </location>
</feature>
<dbReference type="InterPro" id="IPR001932">
    <property type="entry name" value="PPM-type_phosphatase-like_dom"/>
</dbReference>
<evidence type="ECO:0000313" key="3">
    <source>
        <dbReference type="Proteomes" id="UP000451565"/>
    </source>
</evidence>
<accession>A0A843YTC2</accession>
<dbReference type="InterPro" id="IPR036457">
    <property type="entry name" value="PPM-type-like_dom_sf"/>
</dbReference>
<gene>
    <name evidence="2" type="ORF">GEV47_07385</name>
</gene>
<name>A0A843YTC2_9BURK</name>
<dbReference type="SMART" id="SM00331">
    <property type="entry name" value="PP2C_SIG"/>
    <property type="match status" value="1"/>
</dbReference>
<dbReference type="InterPro" id="IPR015655">
    <property type="entry name" value="PP2C"/>
</dbReference>
<dbReference type="AlphaFoldDB" id="A0A843YTC2"/>
<dbReference type="GO" id="GO:0004722">
    <property type="term" value="F:protein serine/threonine phosphatase activity"/>
    <property type="evidence" value="ECO:0007669"/>
    <property type="project" value="InterPro"/>
</dbReference>
<dbReference type="Pfam" id="PF13672">
    <property type="entry name" value="PP2C_2"/>
    <property type="match status" value="1"/>
</dbReference>
<protein>
    <submittedName>
        <fullName evidence="2">SpoIIE family protein phosphatase</fullName>
    </submittedName>
</protein>
<dbReference type="CDD" id="cd00143">
    <property type="entry name" value="PP2Cc"/>
    <property type="match status" value="1"/>
</dbReference>
<comment type="caution">
    <text evidence="2">The sequence shown here is derived from an EMBL/GenBank/DDBJ whole genome shotgun (WGS) entry which is preliminary data.</text>
</comment>
<sequence length="266" mass="28930">MVDALHGSGATAPLPVVQPLRLDGAQLTYVGDRRLNQDALGSMLQDDLACMVIADGIGSKLGGEVAARIVVETVINRFRQEQSFGARALQSYIAAAETHLAQRQRAEPGLKEMSATIAAVLIDQKNRCMVFAHMGDTRIYVFRDKQLVSVTKDHSLVQQFVEAGHCSVDQLRHHPRRSILFAAIGAEGDVGVEVTPALDIEAGDALLLCTDGFWEWITENEMVDAIASTDNATEWLNRMAQIVQKNAAATASRSRDNCTALTIFIV</sequence>
<dbReference type="SMART" id="SM00332">
    <property type="entry name" value="PP2Cc"/>
    <property type="match status" value="1"/>
</dbReference>
<reference evidence="2 3" key="1">
    <citation type="submission" date="2019-10" db="EMBL/GenBank/DDBJ databases">
        <title>Glaciimonas soli sp. nov., a psychrophilic bacterium isolated from the forest soil of a high elevation mountain in Taiwan.</title>
        <authorList>
            <person name="Wang L.-T."/>
            <person name="Shieh W.Y."/>
        </authorList>
    </citation>
    <scope>NUCLEOTIDE SEQUENCE [LARGE SCALE GENOMIC DNA]</scope>
    <source>
        <strain evidence="2 3">GS1</strain>
    </source>
</reference>
<dbReference type="Proteomes" id="UP000451565">
    <property type="component" value="Unassembled WGS sequence"/>
</dbReference>